<organism evidence="2 3">
    <name type="scientific">Capnocytophaga bilenii</name>
    <dbReference type="NCBI Taxonomy" id="2819369"/>
    <lineage>
        <taxon>Bacteria</taxon>
        <taxon>Pseudomonadati</taxon>
        <taxon>Bacteroidota</taxon>
        <taxon>Flavobacteriia</taxon>
        <taxon>Flavobacteriales</taxon>
        <taxon>Flavobacteriaceae</taxon>
        <taxon>Capnocytophaga</taxon>
    </lineage>
</organism>
<reference evidence="2 3" key="1">
    <citation type="submission" date="2021-03" db="EMBL/GenBank/DDBJ databases">
        <title>Isolation and description of Capnocytophaga bilenii sp. nov., a novel Capnocytophaga species, isolated from a gingivitis subject.</title>
        <authorList>
            <person name="Antezack A."/>
            <person name="Monnet-Corti V."/>
            <person name="La Scola B."/>
        </authorList>
    </citation>
    <scope>NUCLEOTIDE SEQUENCE [LARGE SCALE GENOMIC DNA]</scope>
    <source>
        <strain evidence="2 3">Marseille-Q4570</strain>
    </source>
</reference>
<gene>
    <name evidence="2" type="ORF">J4N46_02790</name>
</gene>
<evidence type="ECO:0000313" key="2">
    <source>
        <dbReference type="EMBL" id="MBO1883375.1"/>
    </source>
</evidence>
<proteinExistence type="predicted"/>
<accession>A0ABS3PVR4</accession>
<name>A0ABS3PVR4_9FLAO</name>
<feature type="compositionally biased region" description="Basic and acidic residues" evidence="1">
    <location>
        <begin position="1"/>
        <end position="13"/>
    </location>
</feature>
<comment type="caution">
    <text evidence="2">The sequence shown here is derived from an EMBL/GenBank/DDBJ whole genome shotgun (WGS) entry which is preliminary data.</text>
</comment>
<evidence type="ECO:0000256" key="1">
    <source>
        <dbReference type="SAM" id="MobiDB-lite"/>
    </source>
</evidence>
<evidence type="ECO:0000313" key="3">
    <source>
        <dbReference type="Proteomes" id="UP000681610"/>
    </source>
</evidence>
<feature type="region of interest" description="Disordered" evidence="1">
    <location>
        <begin position="1"/>
        <end position="21"/>
    </location>
</feature>
<dbReference type="EMBL" id="JAGDYP010000002">
    <property type="protein sequence ID" value="MBO1883375.1"/>
    <property type="molecule type" value="Genomic_DNA"/>
</dbReference>
<keyword evidence="3" id="KW-1185">Reference proteome</keyword>
<protein>
    <submittedName>
        <fullName evidence="2">Uncharacterized protein</fullName>
    </submittedName>
</protein>
<sequence length="66" mass="7932">METLVEKKEEAVENKVTTAENETPEKKMTMWDYVLKFEKKPLIRVLDEDLVFGPNMWTRLMQEEKL</sequence>
<dbReference type="Proteomes" id="UP000681610">
    <property type="component" value="Unassembled WGS sequence"/>
</dbReference>